<accession>A0AAV8ZKC2</accession>
<sequence>ENRISNENSYYLAYFCFCKIVILTLVKCSQKLVVTPSVKADDFKNTLLRAMQENGLESELKNNIFRWMKTKRKEVSNYDSFFRKCQIHWDRRIHKSLNSMCSELGINLAKIRNTNERDEIISKWTELTNFEVDIHKYRPVYAPKDFLEVLLNLRGPIKDKCQGDGHQWQFSQLPLKVKNLAELRSLYLELSRGEQILCVNSSLNTTQSFITFEAERIALGEKILAKNYAPLAQEYLKKGCPRCLRARMWSLLLGCEVKQLGIFSRFSKKNYFESLKQHVLQFDLMIDKLIIKDINLTASNDDQYFVFEDVLYQVMLCFSRDADILRNLPSQPAFMQVVVKGKQNTPESQIVFPPSGVIPFHGFTMYAAPFCYLFETPVDLYFVFRAFYLRYWHKLHRVCASSQGIVSLCLQYEKMLQNYEPILWNHFKKHRIPPLRVVIKWIMRAFSGHLPPEQLLTLWDLILAYDSLEIIPLLAVVIVVFRKDNLLKVTTLQSIEAVLADLSSIAVIPLLQMALMKE</sequence>
<evidence type="ECO:0000313" key="2">
    <source>
        <dbReference type="EMBL" id="KAJ8964024.1"/>
    </source>
</evidence>
<dbReference type="EMBL" id="JANEYF010001453">
    <property type="protein sequence ID" value="KAJ8964024.1"/>
    <property type="molecule type" value="Genomic_DNA"/>
</dbReference>
<dbReference type="InterPro" id="IPR000195">
    <property type="entry name" value="Rab-GAP-TBC_dom"/>
</dbReference>
<comment type="caution">
    <text evidence="2">The sequence shown here is derived from an EMBL/GenBank/DDBJ whole genome shotgun (WGS) entry which is preliminary data.</text>
</comment>
<dbReference type="PANTHER" id="PTHR16110:SF1">
    <property type="entry name" value="TBC1 DOMAIN FAMILY MEMBER 19"/>
    <property type="match status" value="1"/>
</dbReference>
<dbReference type="Pfam" id="PF00566">
    <property type="entry name" value="RabGAP-TBC"/>
    <property type="match status" value="1"/>
</dbReference>
<organism evidence="2 3">
    <name type="scientific">Rhamnusium bicolor</name>
    <dbReference type="NCBI Taxonomy" id="1586634"/>
    <lineage>
        <taxon>Eukaryota</taxon>
        <taxon>Metazoa</taxon>
        <taxon>Ecdysozoa</taxon>
        <taxon>Arthropoda</taxon>
        <taxon>Hexapoda</taxon>
        <taxon>Insecta</taxon>
        <taxon>Pterygota</taxon>
        <taxon>Neoptera</taxon>
        <taxon>Endopterygota</taxon>
        <taxon>Coleoptera</taxon>
        <taxon>Polyphaga</taxon>
        <taxon>Cucujiformia</taxon>
        <taxon>Chrysomeloidea</taxon>
        <taxon>Cerambycidae</taxon>
        <taxon>Lepturinae</taxon>
        <taxon>Rhagiini</taxon>
        <taxon>Rhamnusium</taxon>
    </lineage>
</organism>
<reference evidence="2" key="1">
    <citation type="journal article" date="2023" name="Insect Mol. Biol.">
        <title>Genome sequencing provides insights into the evolution of gene families encoding plant cell wall-degrading enzymes in longhorned beetles.</title>
        <authorList>
            <person name="Shin N.R."/>
            <person name="Okamura Y."/>
            <person name="Kirsch R."/>
            <person name="Pauchet Y."/>
        </authorList>
    </citation>
    <scope>NUCLEOTIDE SEQUENCE</scope>
    <source>
        <strain evidence="2">RBIC_L_NR</strain>
    </source>
</reference>
<name>A0AAV8ZKC2_9CUCU</name>
<evidence type="ECO:0000313" key="3">
    <source>
        <dbReference type="Proteomes" id="UP001162156"/>
    </source>
</evidence>
<proteinExistence type="predicted"/>
<evidence type="ECO:0000259" key="1">
    <source>
        <dbReference type="PROSITE" id="PS50086"/>
    </source>
</evidence>
<dbReference type="SMART" id="SM00164">
    <property type="entry name" value="TBC"/>
    <property type="match status" value="1"/>
</dbReference>
<dbReference type="InterPro" id="IPR042507">
    <property type="entry name" value="TBC1D19"/>
</dbReference>
<keyword evidence="3" id="KW-1185">Reference proteome</keyword>
<dbReference type="SUPFAM" id="SSF47923">
    <property type="entry name" value="Ypt/Rab-GAP domain of gyp1p"/>
    <property type="match status" value="1"/>
</dbReference>
<dbReference type="Proteomes" id="UP001162156">
    <property type="component" value="Unassembled WGS sequence"/>
</dbReference>
<feature type="domain" description="Rab-GAP TBC" evidence="1">
    <location>
        <begin position="239"/>
        <end position="466"/>
    </location>
</feature>
<feature type="non-terminal residue" evidence="2">
    <location>
        <position position="1"/>
    </location>
</feature>
<dbReference type="PROSITE" id="PS50086">
    <property type="entry name" value="TBC_RABGAP"/>
    <property type="match status" value="1"/>
</dbReference>
<dbReference type="AlphaFoldDB" id="A0AAV8ZKC2"/>
<protein>
    <recommendedName>
        <fullName evidence="1">Rab-GAP TBC domain-containing protein</fullName>
    </recommendedName>
</protein>
<dbReference type="InterPro" id="IPR035969">
    <property type="entry name" value="Rab-GAP_TBC_sf"/>
</dbReference>
<dbReference type="PANTHER" id="PTHR16110">
    <property type="entry name" value="TBC1 DOMAIN FAMILY MEMBER 19"/>
    <property type="match status" value="1"/>
</dbReference>
<gene>
    <name evidence="2" type="ORF">NQ314_005164</name>
</gene>
<dbReference type="Gene3D" id="1.10.472.80">
    <property type="entry name" value="Ypt/Rab-GAP domain of gyp1p, domain 3"/>
    <property type="match status" value="1"/>
</dbReference>